<dbReference type="Proteomes" id="UP001209570">
    <property type="component" value="Unassembled WGS sequence"/>
</dbReference>
<gene>
    <name evidence="2" type="ORF">P43SY_005214</name>
</gene>
<evidence type="ECO:0000313" key="3">
    <source>
        <dbReference type="Proteomes" id="UP001209570"/>
    </source>
</evidence>
<keyword evidence="3" id="KW-1185">Reference proteome</keyword>
<evidence type="ECO:0000256" key="1">
    <source>
        <dbReference type="SAM" id="MobiDB-lite"/>
    </source>
</evidence>
<proteinExistence type="predicted"/>
<protein>
    <submittedName>
        <fullName evidence="2">Uncharacterized protein</fullName>
    </submittedName>
</protein>
<accession>A0AAD5M727</accession>
<dbReference type="AlphaFoldDB" id="A0AAD5M727"/>
<evidence type="ECO:0000313" key="2">
    <source>
        <dbReference type="EMBL" id="KAJ0406981.1"/>
    </source>
</evidence>
<feature type="compositionally biased region" description="Low complexity" evidence="1">
    <location>
        <begin position="1"/>
        <end position="13"/>
    </location>
</feature>
<name>A0AAD5M727_PYTIN</name>
<sequence length="204" mass="22272">MRRSPSSAQGRGASSRRRHSGSGRSLDSSTRRHEPPTPAPTAGDQDAKNDAAFLFDNQAGRDDEMAAISDEETTVGHEADGDADVLSHSGRSVVGPAVATPFNPLVALQQVLAGDMVPIKQRAKAAKELAEYMDDMQTNQGLYTLYEPYLAILGSVVMMPIKAAKDVQEKTLQLMAALGAHNPRRFVDWCALHIVFLPWREKRF</sequence>
<organism evidence="2 3">
    <name type="scientific">Pythium insidiosum</name>
    <name type="common">Pythiosis disease agent</name>
    <dbReference type="NCBI Taxonomy" id="114742"/>
    <lineage>
        <taxon>Eukaryota</taxon>
        <taxon>Sar</taxon>
        <taxon>Stramenopiles</taxon>
        <taxon>Oomycota</taxon>
        <taxon>Peronosporomycetes</taxon>
        <taxon>Pythiales</taxon>
        <taxon>Pythiaceae</taxon>
        <taxon>Pythium</taxon>
    </lineage>
</organism>
<reference evidence="2" key="1">
    <citation type="submission" date="2021-12" db="EMBL/GenBank/DDBJ databases">
        <title>Prjna785345.</title>
        <authorList>
            <person name="Rujirawat T."/>
            <person name="Krajaejun T."/>
        </authorList>
    </citation>
    <scope>NUCLEOTIDE SEQUENCE</scope>
    <source>
        <strain evidence="2">Pi057C3</strain>
    </source>
</reference>
<comment type="caution">
    <text evidence="2">The sequence shown here is derived from an EMBL/GenBank/DDBJ whole genome shotgun (WGS) entry which is preliminary data.</text>
</comment>
<dbReference type="EMBL" id="JAKCXM010000026">
    <property type="protein sequence ID" value="KAJ0406981.1"/>
    <property type="molecule type" value="Genomic_DNA"/>
</dbReference>
<feature type="region of interest" description="Disordered" evidence="1">
    <location>
        <begin position="1"/>
        <end position="48"/>
    </location>
</feature>